<dbReference type="EMBL" id="MU825408">
    <property type="protein sequence ID" value="KAJ7391171.1"/>
    <property type="molecule type" value="Genomic_DNA"/>
</dbReference>
<dbReference type="GO" id="GO:0016787">
    <property type="term" value="F:hydrolase activity"/>
    <property type="evidence" value="ECO:0007669"/>
    <property type="project" value="UniProtKB-KW"/>
</dbReference>
<keyword evidence="1" id="KW-0255">Endonuclease</keyword>
<reference evidence="1" key="1">
    <citation type="submission" date="2023-01" db="EMBL/GenBank/DDBJ databases">
        <title>Genome assembly of the deep-sea coral Lophelia pertusa.</title>
        <authorList>
            <person name="Herrera S."/>
            <person name="Cordes E."/>
        </authorList>
    </citation>
    <scope>NUCLEOTIDE SEQUENCE</scope>
    <source>
        <strain evidence="1">USNM1676648</strain>
        <tissue evidence="1">Polyp</tissue>
    </source>
</reference>
<dbReference type="EC" id="3.6.4.12" evidence="1"/>
<dbReference type="GO" id="GO:0004519">
    <property type="term" value="F:endonuclease activity"/>
    <property type="evidence" value="ECO:0007669"/>
    <property type="project" value="UniProtKB-KW"/>
</dbReference>
<dbReference type="OrthoDB" id="6513042at2759"/>
<keyword evidence="1" id="KW-0378">Hydrolase</keyword>
<name>A0A9X0A0F3_9CNID</name>
<accession>A0A9X0A0F3</accession>
<evidence type="ECO:0000313" key="1">
    <source>
        <dbReference type="EMBL" id="KAJ7391171.1"/>
    </source>
</evidence>
<evidence type="ECO:0000313" key="2">
    <source>
        <dbReference type="Proteomes" id="UP001163046"/>
    </source>
</evidence>
<keyword evidence="1" id="KW-0540">Nuclease</keyword>
<gene>
    <name evidence="1" type="primary">dna2_2</name>
    <name evidence="1" type="ORF">OS493_020203</name>
</gene>
<dbReference type="Proteomes" id="UP001163046">
    <property type="component" value="Unassembled WGS sequence"/>
</dbReference>
<dbReference type="GO" id="GO:0003678">
    <property type="term" value="F:DNA helicase activity"/>
    <property type="evidence" value="ECO:0007669"/>
    <property type="project" value="UniProtKB-EC"/>
</dbReference>
<organism evidence="1 2">
    <name type="scientific">Desmophyllum pertusum</name>
    <dbReference type="NCBI Taxonomy" id="174260"/>
    <lineage>
        <taxon>Eukaryota</taxon>
        <taxon>Metazoa</taxon>
        <taxon>Cnidaria</taxon>
        <taxon>Anthozoa</taxon>
        <taxon>Hexacorallia</taxon>
        <taxon>Scleractinia</taxon>
        <taxon>Caryophylliina</taxon>
        <taxon>Caryophylliidae</taxon>
        <taxon>Desmophyllum</taxon>
    </lineage>
</organism>
<sequence length="104" mass="11880">MKGMRVATGSVLDAQQGMSYRRLMPAMLRDLNTCRRCSQAQNCTTFHKAAEQGDSMTSGLAKFFDEMTGHMTNTYVNYFTNWYKLVCLEGKEMEQKRNQGKFGV</sequence>
<proteinExistence type="predicted"/>
<dbReference type="AlphaFoldDB" id="A0A9X0A0F3"/>
<comment type="caution">
    <text evidence="1">The sequence shown here is derived from an EMBL/GenBank/DDBJ whole genome shotgun (WGS) entry which is preliminary data.</text>
</comment>
<keyword evidence="2" id="KW-1185">Reference proteome</keyword>
<protein>
    <submittedName>
        <fullName evidence="1">DNA replication endonuclease-helicase Dna2</fullName>
        <ecNumber evidence="1">3.6.4.12</ecNumber>
    </submittedName>
</protein>